<gene>
    <name evidence="1" type="ORF">NCTC11842_01456</name>
</gene>
<dbReference type="GeneID" id="300269192"/>
<accession>A0A2X2CH07</accession>
<proteinExistence type="predicted"/>
<dbReference type="EMBL" id="UAUF01000010">
    <property type="protein sequence ID" value="SPZ04936.1"/>
    <property type="molecule type" value="Genomic_DNA"/>
</dbReference>
<name>A0A2X2CH07_PSELU</name>
<evidence type="ECO:0000313" key="2">
    <source>
        <dbReference type="Proteomes" id="UP000250443"/>
    </source>
</evidence>
<sequence length="388" mass="42508">MPAPSLGVVILDDNRYPTSSAGYAVSAEGDRRISRISDLATGTIWYTSVGYKEFHKTQLYKQSNLRGDQLLREKMGNIIHEIGLQYASIPEQGQAVYKVLEQIAIYLERNVQWNGKMFGRLDWYLNNFLSPGARQPAGSPLIAAARNAHSYISPAMVTSNTDATSRTYIAPRIAYLNSLLELPVPHLRAEWSFKPMAGQADSSRLMKEGGLGSIFEVSISDLDPDLAVVAPFAGRQVIDSAPRLWCTLPEAMFYAERSNLIVRGAWIPSRVQPLGEILKQASDSGTELIPTRDFSYSAGLIAESVLYSLLSTTSDEKPATGREPIAAYVAAYDRLMMIRHSQKIYDMGFTPMSSACGGRIVVSMPAVAISDVDAICRDLGLEPPMTGA</sequence>
<protein>
    <submittedName>
        <fullName evidence="1">Uncharacterized protein</fullName>
    </submittedName>
</protein>
<reference evidence="1 2" key="1">
    <citation type="submission" date="2018-06" db="EMBL/GenBank/DDBJ databases">
        <authorList>
            <consortium name="Pathogen Informatics"/>
            <person name="Doyle S."/>
        </authorList>
    </citation>
    <scope>NUCLEOTIDE SEQUENCE [LARGE SCALE GENOMIC DNA]</scope>
    <source>
        <strain evidence="1 2">NCTC11842</strain>
    </source>
</reference>
<evidence type="ECO:0000313" key="1">
    <source>
        <dbReference type="EMBL" id="SPZ04936.1"/>
    </source>
</evidence>
<organism evidence="1 2">
    <name type="scientific">Pseudomonas luteola</name>
    <dbReference type="NCBI Taxonomy" id="47886"/>
    <lineage>
        <taxon>Bacteria</taxon>
        <taxon>Pseudomonadati</taxon>
        <taxon>Pseudomonadota</taxon>
        <taxon>Gammaproteobacteria</taxon>
        <taxon>Pseudomonadales</taxon>
        <taxon>Pseudomonadaceae</taxon>
        <taxon>Pseudomonas</taxon>
    </lineage>
</organism>
<dbReference type="RefSeq" id="WP_074828723.1">
    <property type="nucleotide sequence ID" value="NZ_DALZQD010000020.1"/>
</dbReference>
<dbReference type="Proteomes" id="UP000250443">
    <property type="component" value="Unassembled WGS sequence"/>
</dbReference>
<dbReference type="AlphaFoldDB" id="A0A2X2CH07"/>